<dbReference type="PANTHER" id="PTHR43439">
    <property type="entry name" value="PHENYLACETATE-COENZYME A LIGASE"/>
    <property type="match status" value="1"/>
</dbReference>
<name>A0AAD7J8W0_9AGAR</name>
<organism evidence="5 6">
    <name type="scientific">Mycena metata</name>
    <dbReference type="NCBI Taxonomy" id="1033252"/>
    <lineage>
        <taxon>Eukaryota</taxon>
        <taxon>Fungi</taxon>
        <taxon>Dikarya</taxon>
        <taxon>Basidiomycota</taxon>
        <taxon>Agaricomycotina</taxon>
        <taxon>Agaricomycetes</taxon>
        <taxon>Agaricomycetidae</taxon>
        <taxon>Agaricales</taxon>
        <taxon>Marasmiineae</taxon>
        <taxon>Mycenaceae</taxon>
        <taxon>Mycena</taxon>
    </lineage>
</organism>
<dbReference type="AlphaFoldDB" id="A0AAD7J8W0"/>
<keyword evidence="2" id="KW-0597">Phosphoprotein</keyword>
<dbReference type="EMBL" id="JARKIB010000043">
    <property type="protein sequence ID" value="KAJ7758010.1"/>
    <property type="molecule type" value="Genomic_DNA"/>
</dbReference>
<dbReference type="PANTHER" id="PTHR43439:SF2">
    <property type="entry name" value="ENZYME, PUTATIVE (JCVI)-RELATED"/>
    <property type="match status" value="1"/>
</dbReference>
<evidence type="ECO:0000256" key="2">
    <source>
        <dbReference type="ARBA" id="ARBA00022553"/>
    </source>
</evidence>
<evidence type="ECO:0008006" key="7">
    <source>
        <dbReference type="Google" id="ProtNLM"/>
    </source>
</evidence>
<dbReference type="Pfam" id="PF00501">
    <property type="entry name" value="AMP-binding"/>
    <property type="match status" value="1"/>
</dbReference>
<dbReference type="Proteomes" id="UP001215598">
    <property type="component" value="Unassembled WGS sequence"/>
</dbReference>
<dbReference type="Gene3D" id="3.40.50.12780">
    <property type="entry name" value="N-terminal domain of ligase-like"/>
    <property type="match status" value="1"/>
</dbReference>
<accession>A0AAD7J8W0</accession>
<sequence length="1036" mass="114145">MKSPLPLRTTPGFQRPESTSLAEIFITHAQDNPKHTLFRYVEVDGTLSTISWAQAVQAFDKIARSLRQQLGNAAEKPVIAIMGSFDHITYFSLLGGMLRAGYPAFPISPRNSPQAISHLLHSAGCTHVIVPNARDDSIPQAAIGNLPQIPAPSFEQLFGASTSVDDIPVPSPEQDDVAVILHSSGSVKFPKVIKVSHRSLRQCGLWLDYGEIDVCGQVWSAHNVPTFHFAGVMQLIWAMFSGITLAVFPPNSPAGVPTPARVLDEAIATRTNLLYCVPAFLEIWAREPGRLASLQQFKSVMFVGAPLQPAVGDFLSKNGVRLSHIYGLTETGGLSMMIPEYPPTEGWDYFHLAPHIDPVLVPLPELPDVYRLIVKKCATHTPAILNTMVDGVPALDTNDLLVRHPDNDKLWKVYGREDDQIMHSNGEKTNPGPLEGIILKDPKIKHAIMFGRSKFNAGILIFPAEPFDPADTERVADFRRDIWPSIQKANDIAPSHSRIFKEMILVADPLRPIELTAKATPRRQPTIEAYRNEIEEIYASVESSSLTHITTPALFDVAASLEFVRKVIAEVMIKVPGEEEDIFQHGCDSLQATWIRNSILHALRRAQISGLADIPHDFVYTHPTIRLLAIYLVQIASGLLSPPSTPLDRTVRMQEMVLKYSQKFPPHSPGIDATEEVVFVTGTTGALGAYLLARLLSQSEFTRVYAFNRLGASIQERQRSSFSTHGIDVSLLTSPKLRLLAGDLTKPKFGLPTVEFEEIRSQVTCIIHNAWQVDFNLSLSSFEPGIHGTRNLVDFALTAPHANPPQFIFVSTVGVYRNFNGTVAPEAKIPDVHTSCGQGYAESKWVCEQILEIATDTTVLRPIIVRSGQLSGGVGGVWKTSEWFPTLLRSSQVLGHLPEIPGCISWLPIDHAAQALVEMRLSDNRYLHLTHPHPVPFAQILALIAEDLHLPVVPYTTWLSSLQAASSSGLDNPGTRLLDFFGAIRAVSDQEEAFFPVPLANENALRNSAFLSSVPALDRRDVTAWVGYLRKAGYLV</sequence>
<dbReference type="Gene3D" id="3.40.50.720">
    <property type="entry name" value="NAD(P)-binding Rossmann-like Domain"/>
    <property type="match status" value="1"/>
</dbReference>
<keyword evidence="6" id="KW-1185">Reference proteome</keyword>
<dbReference type="Pfam" id="PF23562">
    <property type="entry name" value="AMP-binding_C_3"/>
    <property type="match status" value="1"/>
</dbReference>
<dbReference type="InterPro" id="IPR051414">
    <property type="entry name" value="Adenylate-forming_Reductase"/>
</dbReference>
<dbReference type="SUPFAM" id="SSF51735">
    <property type="entry name" value="NAD(P)-binding Rossmann-fold domains"/>
    <property type="match status" value="1"/>
</dbReference>
<gene>
    <name evidence="5" type="ORF">B0H16DRAFT_1536490</name>
</gene>
<evidence type="ECO:0000259" key="4">
    <source>
        <dbReference type="Pfam" id="PF07993"/>
    </source>
</evidence>
<evidence type="ECO:0000259" key="3">
    <source>
        <dbReference type="Pfam" id="PF00501"/>
    </source>
</evidence>
<evidence type="ECO:0000313" key="5">
    <source>
        <dbReference type="EMBL" id="KAJ7758010.1"/>
    </source>
</evidence>
<dbReference type="InterPro" id="IPR042099">
    <property type="entry name" value="ANL_N_sf"/>
</dbReference>
<dbReference type="InterPro" id="IPR036291">
    <property type="entry name" value="NAD(P)-bd_dom_sf"/>
</dbReference>
<dbReference type="InterPro" id="IPR000873">
    <property type="entry name" value="AMP-dep_synth/lig_dom"/>
</dbReference>
<feature type="domain" description="Thioester reductase (TE)" evidence="4">
    <location>
        <begin position="680"/>
        <end position="915"/>
    </location>
</feature>
<dbReference type="InterPro" id="IPR013120">
    <property type="entry name" value="FAR_NAD-bd"/>
</dbReference>
<dbReference type="Pfam" id="PF07993">
    <property type="entry name" value="NAD_binding_4"/>
    <property type="match status" value="1"/>
</dbReference>
<proteinExistence type="predicted"/>
<dbReference type="SUPFAM" id="SSF56801">
    <property type="entry name" value="Acetyl-CoA synthetase-like"/>
    <property type="match status" value="1"/>
</dbReference>
<protein>
    <recommendedName>
        <fullName evidence="7">Acetyl-CoA synthetase-like protein</fullName>
    </recommendedName>
</protein>
<keyword evidence="1" id="KW-0596">Phosphopantetheine</keyword>
<reference evidence="5" key="1">
    <citation type="submission" date="2023-03" db="EMBL/GenBank/DDBJ databases">
        <title>Massive genome expansion in bonnet fungi (Mycena s.s.) driven by repeated elements and novel gene families across ecological guilds.</title>
        <authorList>
            <consortium name="Lawrence Berkeley National Laboratory"/>
            <person name="Harder C.B."/>
            <person name="Miyauchi S."/>
            <person name="Viragh M."/>
            <person name="Kuo A."/>
            <person name="Thoen E."/>
            <person name="Andreopoulos B."/>
            <person name="Lu D."/>
            <person name="Skrede I."/>
            <person name="Drula E."/>
            <person name="Henrissat B."/>
            <person name="Morin E."/>
            <person name="Kohler A."/>
            <person name="Barry K."/>
            <person name="LaButti K."/>
            <person name="Morin E."/>
            <person name="Salamov A."/>
            <person name="Lipzen A."/>
            <person name="Mereny Z."/>
            <person name="Hegedus B."/>
            <person name="Baldrian P."/>
            <person name="Stursova M."/>
            <person name="Weitz H."/>
            <person name="Taylor A."/>
            <person name="Grigoriev I.V."/>
            <person name="Nagy L.G."/>
            <person name="Martin F."/>
            <person name="Kauserud H."/>
        </authorList>
    </citation>
    <scope>NUCLEOTIDE SEQUENCE</scope>
    <source>
        <strain evidence="5">CBHHK182m</strain>
    </source>
</reference>
<comment type="caution">
    <text evidence="5">The sequence shown here is derived from an EMBL/GenBank/DDBJ whole genome shotgun (WGS) entry which is preliminary data.</text>
</comment>
<feature type="domain" description="AMP-dependent synthetase/ligase" evidence="3">
    <location>
        <begin position="28"/>
        <end position="340"/>
    </location>
</feature>
<evidence type="ECO:0000256" key="1">
    <source>
        <dbReference type="ARBA" id="ARBA00022450"/>
    </source>
</evidence>
<evidence type="ECO:0000313" key="6">
    <source>
        <dbReference type="Proteomes" id="UP001215598"/>
    </source>
</evidence>